<comment type="function">
    <text evidence="2">Involved in the biosynthesis of a nickel-pincer cofactor ((SCS)Ni(II) pincer complex). Binds Ni(2+), and functions in nickel delivery to pyridinium-3,5-bisthiocarboxylic acid mononucleotide (P2TMN), to form the mature cofactor. Is thus probably required for the activation of nickel-pincer cofactor-dependent enzymes.</text>
</comment>
<dbReference type="InterPro" id="IPR002822">
    <property type="entry name" value="Ni_insertion"/>
</dbReference>
<dbReference type="PANTHER" id="PTHR36566:SF1">
    <property type="entry name" value="PYRIDINIUM-3,5-BISTHIOCARBOXYLIC ACID MONONUCLEOTIDE NICKEL INSERTION PROTEIN"/>
    <property type="match status" value="1"/>
</dbReference>
<comment type="caution">
    <text evidence="3">The sequence shown here is derived from an EMBL/GenBank/DDBJ whole genome shotgun (WGS) entry which is preliminary data.</text>
</comment>
<proteinExistence type="inferred from homology"/>
<dbReference type="Proteomes" id="UP001596139">
    <property type="component" value="Unassembled WGS sequence"/>
</dbReference>
<dbReference type="RefSeq" id="WP_031054414.1">
    <property type="nucleotide sequence ID" value="NZ_JBHSPX010000008.1"/>
</dbReference>
<dbReference type="EC" id="4.99.1.12" evidence="2"/>
<dbReference type="EMBL" id="JBHSPX010000008">
    <property type="protein sequence ID" value="MFC6066128.1"/>
    <property type="molecule type" value="Genomic_DNA"/>
</dbReference>
<keyword evidence="1 2" id="KW-0533">Nickel</keyword>
<evidence type="ECO:0000313" key="4">
    <source>
        <dbReference type="Proteomes" id="UP001596139"/>
    </source>
</evidence>
<accession>A0ABW1MS58</accession>
<organism evidence="3 4">
    <name type="scientific">Streptomyces ochraceiscleroticus</name>
    <dbReference type="NCBI Taxonomy" id="47761"/>
    <lineage>
        <taxon>Bacteria</taxon>
        <taxon>Bacillati</taxon>
        <taxon>Actinomycetota</taxon>
        <taxon>Actinomycetes</taxon>
        <taxon>Kitasatosporales</taxon>
        <taxon>Streptomycetaceae</taxon>
        <taxon>Streptomyces</taxon>
    </lineage>
</organism>
<sequence length="410" mass="42216">MTDPHRLAWLDVTSGVAGDMLLGALVDAGAAPEAVQQAIDAVVPGAVRLTQAAVTRAGLRATKVGVEPLAEDHPHRTWRSIRVRIEEAGLPAPVADRALAAFGRLAAAEARVHGVPVEEVHFHEVGAWDSIADVVGVCAALHDLGIARITASAAALGSGRVRTAHGELPVPVPAVLELAAGWEVVGGGTGELATPTGMALVTALAAECGDLPRLRAEATGVGAGTKDTPGRPNVVRVVIGTPADAASGTDEEISAVVLEANVDDLDPRLWPGVLASLLTAGASDAWLVPILMKKGRPAHTLRVLAPRQRADALRDLVFRETSTIGVRESAVRKTALERTWIRVPMAGDDEVPVKVAHRGGVIVRATPEFEDVAALAADRGQPVVTLLDAAAAAAVASGLVPGAELPTGRR</sequence>
<comment type="catalytic activity">
    <reaction evidence="2">
        <text>Ni(II)-pyridinium-3,5-bisthiocarboxylate mononucleotide = pyridinium-3,5-bisthiocarboxylate mononucleotide + Ni(2+)</text>
        <dbReference type="Rhea" id="RHEA:54784"/>
        <dbReference type="ChEBI" id="CHEBI:49786"/>
        <dbReference type="ChEBI" id="CHEBI:137372"/>
        <dbReference type="ChEBI" id="CHEBI:137373"/>
        <dbReference type="EC" id="4.99.1.12"/>
    </reaction>
</comment>
<comment type="similarity">
    <text evidence="2">Belongs to the LarC family.</text>
</comment>
<keyword evidence="4" id="KW-1185">Reference proteome</keyword>
<keyword evidence="2 3" id="KW-0456">Lyase</keyword>
<evidence type="ECO:0000256" key="1">
    <source>
        <dbReference type="ARBA" id="ARBA00022596"/>
    </source>
</evidence>
<evidence type="ECO:0000256" key="2">
    <source>
        <dbReference type="HAMAP-Rule" id="MF_01074"/>
    </source>
</evidence>
<evidence type="ECO:0000313" key="3">
    <source>
        <dbReference type="EMBL" id="MFC6066128.1"/>
    </source>
</evidence>
<name>A0ABW1MS58_9ACTN</name>
<dbReference type="Gene3D" id="3.30.70.1380">
    <property type="entry name" value="Transcriptional regulatory protein pf0864 domain like"/>
    <property type="match status" value="1"/>
</dbReference>
<gene>
    <name evidence="2 3" type="primary">larC</name>
    <name evidence="3" type="ORF">ACFP4F_26805</name>
</gene>
<protein>
    <recommendedName>
        <fullName evidence="2">Pyridinium-3,5-bisthiocarboxylic acid mononucleotide nickel insertion protein</fullName>
        <shortName evidence="2">P2TMN nickel insertion protein</shortName>
        <ecNumber evidence="2">4.99.1.12</ecNumber>
    </recommendedName>
    <alternativeName>
        <fullName evidence="2">Nickel-pincer cofactor biosynthesis protein LarC</fullName>
    </alternativeName>
</protein>
<dbReference type="Pfam" id="PF01969">
    <property type="entry name" value="Ni_insertion"/>
    <property type="match status" value="1"/>
</dbReference>
<reference evidence="4" key="1">
    <citation type="journal article" date="2019" name="Int. J. Syst. Evol. Microbiol.">
        <title>The Global Catalogue of Microorganisms (GCM) 10K type strain sequencing project: providing services to taxonomists for standard genome sequencing and annotation.</title>
        <authorList>
            <consortium name="The Broad Institute Genomics Platform"/>
            <consortium name="The Broad Institute Genome Sequencing Center for Infectious Disease"/>
            <person name="Wu L."/>
            <person name="Ma J."/>
        </authorList>
    </citation>
    <scope>NUCLEOTIDE SEQUENCE [LARGE SCALE GENOMIC DNA]</scope>
    <source>
        <strain evidence="4">CGMCC 1.15180</strain>
    </source>
</reference>
<dbReference type="Gene3D" id="3.10.20.300">
    <property type="entry name" value="mk0293 like domain"/>
    <property type="match status" value="1"/>
</dbReference>
<dbReference type="PANTHER" id="PTHR36566">
    <property type="entry name" value="NICKEL INSERTION PROTEIN-RELATED"/>
    <property type="match status" value="1"/>
</dbReference>
<dbReference type="NCBIfam" id="TIGR00299">
    <property type="entry name" value="nickel pincer cofactor biosynthesis protein LarC"/>
    <property type="match status" value="1"/>
</dbReference>
<dbReference type="HAMAP" id="MF_01074">
    <property type="entry name" value="LarC"/>
    <property type="match status" value="1"/>
</dbReference>
<dbReference type="GO" id="GO:0016829">
    <property type="term" value="F:lyase activity"/>
    <property type="evidence" value="ECO:0007669"/>
    <property type="project" value="UniProtKB-KW"/>
</dbReference>